<dbReference type="AlphaFoldDB" id="A0A846YMA6"/>
<accession>A0A846YMA6</accession>
<evidence type="ECO:0000313" key="7">
    <source>
        <dbReference type="Proteomes" id="UP000570678"/>
    </source>
</evidence>
<dbReference type="Pfam" id="PF13377">
    <property type="entry name" value="Peripla_BP_3"/>
    <property type="match status" value="1"/>
</dbReference>
<dbReference type="SUPFAM" id="SSF53822">
    <property type="entry name" value="Periplasmic binding protein-like I"/>
    <property type="match status" value="1"/>
</dbReference>
<evidence type="ECO:0000259" key="5">
    <source>
        <dbReference type="PROSITE" id="PS50932"/>
    </source>
</evidence>
<dbReference type="Gene3D" id="1.10.260.40">
    <property type="entry name" value="lambda repressor-like DNA-binding domains"/>
    <property type="match status" value="1"/>
</dbReference>
<dbReference type="PANTHER" id="PTHR30146">
    <property type="entry name" value="LACI-RELATED TRANSCRIPTIONAL REPRESSOR"/>
    <property type="match status" value="1"/>
</dbReference>
<sequence>MNEVPRPPTIYDVAEAAGVAPSTVSRAFSRPGRVSAQTATHIFAVAAELGYRANPLARALQNGKTSTIALVVSDVTNPVFFAIIRGVEAAAAGAGYAMLLADTQESETLERTLLDRLIHGVDGVVLASSRLSDRTIRTVATQRPVVVLNRIVSGTRCVVPDTESGVGAALRHLAGLGHRSVTYMAGPEASWVDGMRWRSVVATAAETGLKVGRAGPYLPTMAAGVAAAQDIRRTAPTAVLAYNDLLAIGLIRGLTQAGVRVPEQMSVIGFDNVFGSDFCTPPLTTVASPLRAMGTAAFRELHQAIRGEPMNSHPVVPLTAQLVVRGSAGPRRRKSTSPASGTTRVSGSARQASISIPAGSE</sequence>
<dbReference type="GO" id="GO:0000976">
    <property type="term" value="F:transcription cis-regulatory region binding"/>
    <property type="evidence" value="ECO:0007669"/>
    <property type="project" value="TreeGrafter"/>
</dbReference>
<dbReference type="InterPro" id="IPR028082">
    <property type="entry name" value="Peripla_BP_I"/>
</dbReference>
<reference evidence="6 7" key="1">
    <citation type="submission" date="2020-04" db="EMBL/GenBank/DDBJ databases">
        <title>MicrobeNet Type strains.</title>
        <authorList>
            <person name="Nicholson A.C."/>
        </authorList>
    </citation>
    <scope>NUCLEOTIDE SEQUENCE [LARGE SCALE GENOMIC DNA]</scope>
    <source>
        <strain evidence="6 7">JCM 3332</strain>
    </source>
</reference>
<dbReference type="Gene3D" id="3.40.50.2300">
    <property type="match status" value="2"/>
</dbReference>
<gene>
    <name evidence="6" type="ORF">HGA15_19980</name>
</gene>
<dbReference type="InterPro" id="IPR010982">
    <property type="entry name" value="Lambda_DNA-bd_dom_sf"/>
</dbReference>
<dbReference type="EMBL" id="JAAXOT010000010">
    <property type="protein sequence ID" value="NKY58378.1"/>
    <property type="molecule type" value="Genomic_DNA"/>
</dbReference>
<dbReference type="SMART" id="SM00354">
    <property type="entry name" value="HTH_LACI"/>
    <property type="match status" value="1"/>
</dbReference>
<dbReference type="CDD" id="cd01392">
    <property type="entry name" value="HTH_LacI"/>
    <property type="match status" value="1"/>
</dbReference>
<evidence type="ECO:0000256" key="1">
    <source>
        <dbReference type="ARBA" id="ARBA00023015"/>
    </source>
</evidence>
<feature type="compositionally biased region" description="Polar residues" evidence="4">
    <location>
        <begin position="336"/>
        <end position="354"/>
    </location>
</feature>
<dbReference type="Pfam" id="PF00356">
    <property type="entry name" value="LacI"/>
    <property type="match status" value="1"/>
</dbReference>
<organism evidence="6 7">
    <name type="scientific">Nocardia flavorosea</name>
    <dbReference type="NCBI Taxonomy" id="53429"/>
    <lineage>
        <taxon>Bacteria</taxon>
        <taxon>Bacillati</taxon>
        <taxon>Actinomycetota</taxon>
        <taxon>Actinomycetes</taxon>
        <taxon>Mycobacteriales</taxon>
        <taxon>Nocardiaceae</taxon>
        <taxon>Nocardia</taxon>
    </lineage>
</organism>
<evidence type="ECO:0000313" key="6">
    <source>
        <dbReference type="EMBL" id="NKY58378.1"/>
    </source>
</evidence>
<dbReference type="GO" id="GO:0003700">
    <property type="term" value="F:DNA-binding transcription factor activity"/>
    <property type="evidence" value="ECO:0007669"/>
    <property type="project" value="TreeGrafter"/>
</dbReference>
<keyword evidence="3" id="KW-0804">Transcription</keyword>
<name>A0A846YMA6_9NOCA</name>
<dbReference type="PROSITE" id="PS50932">
    <property type="entry name" value="HTH_LACI_2"/>
    <property type="match status" value="1"/>
</dbReference>
<dbReference type="Proteomes" id="UP000570678">
    <property type="component" value="Unassembled WGS sequence"/>
</dbReference>
<dbReference type="SUPFAM" id="SSF47413">
    <property type="entry name" value="lambda repressor-like DNA-binding domains"/>
    <property type="match status" value="1"/>
</dbReference>
<keyword evidence="7" id="KW-1185">Reference proteome</keyword>
<dbReference type="CDD" id="cd06267">
    <property type="entry name" value="PBP1_LacI_sugar_binding-like"/>
    <property type="match status" value="1"/>
</dbReference>
<evidence type="ECO:0000256" key="3">
    <source>
        <dbReference type="ARBA" id="ARBA00023163"/>
    </source>
</evidence>
<keyword evidence="1" id="KW-0805">Transcription regulation</keyword>
<protein>
    <submittedName>
        <fullName evidence="6">LacI family transcriptional regulator</fullName>
    </submittedName>
</protein>
<feature type="domain" description="HTH lacI-type" evidence="5">
    <location>
        <begin position="8"/>
        <end position="62"/>
    </location>
</feature>
<dbReference type="InterPro" id="IPR046335">
    <property type="entry name" value="LacI/GalR-like_sensor"/>
</dbReference>
<keyword evidence="2" id="KW-0238">DNA-binding</keyword>
<evidence type="ECO:0000256" key="2">
    <source>
        <dbReference type="ARBA" id="ARBA00023125"/>
    </source>
</evidence>
<feature type="region of interest" description="Disordered" evidence="4">
    <location>
        <begin position="326"/>
        <end position="361"/>
    </location>
</feature>
<comment type="caution">
    <text evidence="6">The sequence shown here is derived from an EMBL/GenBank/DDBJ whole genome shotgun (WGS) entry which is preliminary data.</text>
</comment>
<evidence type="ECO:0000256" key="4">
    <source>
        <dbReference type="SAM" id="MobiDB-lite"/>
    </source>
</evidence>
<dbReference type="PANTHER" id="PTHR30146:SF147">
    <property type="entry name" value="HTH-TYPE TRANSCRIPTIONAL REGULATOR DEGA"/>
    <property type="match status" value="1"/>
</dbReference>
<proteinExistence type="predicted"/>
<dbReference type="InterPro" id="IPR000843">
    <property type="entry name" value="HTH_LacI"/>
</dbReference>